<evidence type="ECO:0000313" key="12">
    <source>
        <dbReference type="EMBL" id="MBU3826364.1"/>
    </source>
</evidence>
<dbReference type="InterPro" id="IPR029044">
    <property type="entry name" value="Nucleotide-diphossugar_trans"/>
</dbReference>
<comment type="catalytic activity">
    <reaction evidence="9">
        <text>alpha-D-glucose 1-phosphate + ATP + H(+) = ADP-alpha-D-glucose + diphosphate</text>
        <dbReference type="Rhea" id="RHEA:12120"/>
        <dbReference type="ChEBI" id="CHEBI:15378"/>
        <dbReference type="ChEBI" id="CHEBI:30616"/>
        <dbReference type="ChEBI" id="CHEBI:33019"/>
        <dbReference type="ChEBI" id="CHEBI:57498"/>
        <dbReference type="ChEBI" id="CHEBI:58601"/>
        <dbReference type="EC" id="2.7.7.27"/>
    </reaction>
</comment>
<dbReference type="CDD" id="cd04651">
    <property type="entry name" value="LbH_G1P_AT_C"/>
    <property type="match status" value="1"/>
</dbReference>
<evidence type="ECO:0000259" key="10">
    <source>
        <dbReference type="Pfam" id="PF00483"/>
    </source>
</evidence>
<dbReference type="InterPro" id="IPR023049">
    <property type="entry name" value="GlgC_bac"/>
</dbReference>
<dbReference type="SUPFAM" id="SSF51161">
    <property type="entry name" value="Trimeric LpxA-like enzymes"/>
    <property type="match status" value="1"/>
</dbReference>
<dbReference type="NCBIfam" id="NF002023">
    <property type="entry name" value="PRK00844.1"/>
    <property type="match status" value="1"/>
</dbReference>
<keyword evidence="7 9" id="KW-0320">Glycogen biosynthesis</keyword>
<comment type="function">
    <text evidence="9">Involved in the biosynthesis of ADP-glucose, a building block required for the elongation reactions to produce glycogen. Catalyzes the reaction between ATP and alpha-D-glucose 1-phosphate (G1P) to produce pyrophosphate and ADP-Glc.</text>
</comment>
<feature type="binding site" evidence="9">
    <location>
        <begin position="185"/>
        <end position="186"/>
    </location>
    <ligand>
        <name>alpha-D-glucose 1-phosphate</name>
        <dbReference type="ChEBI" id="CHEBI:58601"/>
    </ligand>
</feature>
<dbReference type="NCBIfam" id="TIGR02091">
    <property type="entry name" value="glgC"/>
    <property type="match status" value="1"/>
</dbReference>
<organism evidence="12 13">
    <name type="scientific">Candidatus Anaerobiospirillum merdipullorum</name>
    <dbReference type="NCBI Taxonomy" id="2838450"/>
    <lineage>
        <taxon>Bacteria</taxon>
        <taxon>Pseudomonadati</taxon>
        <taxon>Pseudomonadota</taxon>
        <taxon>Gammaproteobacteria</taxon>
        <taxon>Aeromonadales</taxon>
        <taxon>Succinivibrionaceae</taxon>
        <taxon>Anaerobiospirillum</taxon>
    </lineage>
</organism>
<protein>
    <recommendedName>
        <fullName evidence="9">Glucose-1-phosphate adenylyltransferase</fullName>
        <ecNumber evidence="9">2.7.7.27</ecNumber>
    </recommendedName>
    <alternativeName>
        <fullName evidence="9">ADP-glucose pyrophosphorylase</fullName>
        <shortName evidence="9">ADPGlc PPase</shortName>
    </alternativeName>
    <alternativeName>
        <fullName evidence="9">ADP-glucose synthase</fullName>
    </alternativeName>
</protein>
<evidence type="ECO:0000259" key="11">
    <source>
        <dbReference type="Pfam" id="PF24894"/>
    </source>
</evidence>
<dbReference type="CDD" id="cd02508">
    <property type="entry name" value="ADP_Glucose_PP"/>
    <property type="match status" value="1"/>
</dbReference>
<feature type="binding site" evidence="9">
    <location>
        <position position="170"/>
    </location>
    <ligand>
        <name>alpha-D-glucose 1-phosphate</name>
        <dbReference type="ChEBI" id="CHEBI:58601"/>
    </ligand>
</feature>
<dbReference type="EMBL" id="JAHLFG010000028">
    <property type="protein sequence ID" value="MBU3826364.1"/>
    <property type="molecule type" value="Genomic_DNA"/>
</dbReference>
<dbReference type="InterPro" id="IPR011831">
    <property type="entry name" value="ADP-Glc_PPase"/>
</dbReference>
<dbReference type="PROSITE" id="PS00809">
    <property type="entry name" value="ADP_GLC_PYROPHOSPH_2"/>
    <property type="match status" value="1"/>
</dbReference>
<gene>
    <name evidence="9 12" type="primary">glgC</name>
    <name evidence="12" type="ORF">IAA31_02610</name>
</gene>
<evidence type="ECO:0000256" key="1">
    <source>
        <dbReference type="ARBA" id="ARBA00010443"/>
    </source>
</evidence>
<keyword evidence="6 9" id="KW-0067">ATP-binding</keyword>
<dbReference type="Gene3D" id="3.90.550.10">
    <property type="entry name" value="Spore Coat Polysaccharide Biosynthesis Protein SpsA, Chain A"/>
    <property type="match status" value="1"/>
</dbReference>
<reference evidence="12" key="1">
    <citation type="journal article" date="2021" name="PeerJ">
        <title>Extensive microbial diversity within the chicken gut microbiome revealed by metagenomics and culture.</title>
        <authorList>
            <person name="Gilroy R."/>
            <person name="Ravi A."/>
            <person name="Getino M."/>
            <person name="Pursley I."/>
            <person name="Horton D.L."/>
            <person name="Alikhan N.F."/>
            <person name="Baker D."/>
            <person name="Gharbi K."/>
            <person name="Hall N."/>
            <person name="Watson M."/>
            <person name="Adriaenssens E.M."/>
            <person name="Foster-Nyarko E."/>
            <person name="Jarju S."/>
            <person name="Secka A."/>
            <person name="Antonio M."/>
            <person name="Oren A."/>
            <person name="Chaudhuri R.R."/>
            <person name="La Ragione R."/>
            <person name="Hildebrand F."/>
            <person name="Pallen M.J."/>
        </authorList>
    </citation>
    <scope>NUCLEOTIDE SEQUENCE</scope>
    <source>
        <strain evidence="12">687</strain>
    </source>
</reference>
<name>A0A9E2KN88_9GAMM</name>
<dbReference type="Gene3D" id="2.160.10.10">
    <property type="entry name" value="Hexapeptide repeat proteins"/>
    <property type="match status" value="1"/>
</dbReference>
<feature type="binding site" evidence="9">
    <location>
        <position position="203"/>
    </location>
    <ligand>
        <name>alpha-D-glucose 1-phosphate</name>
        <dbReference type="ChEBI" id="CHEBI:58601"/>
    </ligand>
</feature>
<keyword evidence="5 9" id="KW-0547">Nucleotide-binding</keyword>
<reference evidence="12" key="2">
    <citation type="submission" date="2021-04" db="EMBL/GenBank/DDBJ databases">
        <authorList>
            <person name="Gilroy R."/>
        </authorList>
    </citation>
    <scope>NUCLEOTIDE SEQUENCE</scope>
    <source>
        <strain evidence="12">687</strain>
    </source>
</reference>
<dbReference type="PANTHER" id="PTHR43523:SF2">
    <property type="entry name" value="GLUCOSE-1-PHOSPHATE ADENYLYLTRANSFERASE"/>
    <property type="match status" value="1"/>
</dbReference>
<evidence type="ECO:0000256" key="3">
    <source>
        <dbReference type="ARBA" id="ARBA00022679"/>
    </source>
</evidence>
<dbReference type="GO" id="GO:0005978">
    <property type="term" value="P:glycogen biosynthetic process"/>
    <property type="evidence" value="ECO:0007669"/>
    <property type="project" value="UniProtKB-UniRule"/>
</dbReference>
<comment type="similarity">
    <text evidence="1 9">Belongs to the bacterial/plant glucose-1-phosphate adenylyltransferase family.</text>
</comment>
<feature type="domain" description="Glucose-1-phosphate adenylyltransferase/Bifunctional protein GlmU-like C-terminal hexapeptide" evidence="11">
    <location>
        <begin position="306"/>
        <end position="409"/>
    </location>
</feature>
<comment type="pathway">
    <text evidence="9">Glycan biosynthesis; glycogen biosynthesis.</text>
</comment>
<keyword evidence="2 9" id="KW-0321">Glycogen metabolism</keyword>
<proteinExistence type="inferred from homology"/>
<dbReference type="InterPro" id="IPR005836">
    <property type="entry name" value="ADP_Glu_pyroP_CS"/>
</dbReference>
<dbReference type="InterPro" id="IPR005835">
    <property type="entry name" value="NTP_transferase_dom"/>
</dbReference>
<comment type="subunit">
    <text evidence="9">Homotetramer.</text>
</comment>
<sequence length="440" mass="49207">MDNARDVAKQTLALVLAGGRGSRLRMLTDRRAKPAVFFGGKFRIIDFALSNCVNSGITRIGVVTQYKSHSLLRHLQSGWSFLRNQFNEFIDLLPAQQRVDEEHWYQGTADAVYQNIDIIRNHHPKYIVILAGDHIYKMDYAMLVLDHIKHGKPLTIACIPTPRAEATGYGVMAVDGDGLITDFVEKPKDPPAMPGNPNMSLASMGIYCFDADFLYDVLQKDAATEGSHRDFGMDIIPALVKQRLAHAHDFSISCIRNRGCPEICYWRDVGTIDAYWEANMDIASVQPQLDVYDTNWPIWTHQVQMPPAKFVQDINGTSSIVRNAVTSAGCIVSGSSIVHSVLFSAARVHSNCFLTDAVVLPSCVVHRGCRLTKVILDRGCELPRDLIIGEDAELDAKRFYRSEGGVVLVTREMLKKLREDEPELFKDFESYRGAASPLYV</sequence>
<dbReference type="PROSITE" id="PS00810">
    <property type="entry name" value="ADP_GLC_PYROPHOSPH_3"/>
    <property type="match status" value="1"/>
</dbReference>
<keyword evidence="3 9" id="KW-0808">Transferase</keyword>
<dbReference type="Pfam" id="PF24894">
    <property type="entry name" value="Hexapep_GlmU"/>
    <property type="match status" value="1"/>
</dbReference>
<evidence type="ECO:0000256" key="4">
    <source>
        <dbReference type="ARBA" id="ARBA00022695"/>
    </source>
</evidence>
<dbReference type="GO" id="GO:0008878">
    <property type="term" value="F:glucose-1-phosphate adenylyltransferase activity"/>
    <property type="evidence" value="ECO:0007669"/>
    <property type="project" value="UniProtKB-UniRule"/>
</dbReference>
<dbReference type="PROSITE" id="PS00808">
    <property type="entry name" value="ADP_GLC_PYROPHOSPH_1"/>
    <property type="match status" value="1"/>
</dbReference>
<accession>A0A9E2KN88</accession>
<dbReference type="EC" id="2.7.7.27" evidence="9"/>
<evidence type="ECO:0000256" key="5">
    <source>
        <dbReference type="ARBA" id="ARBA00022741"/>
    </source>
</evidence>
<dbReference type="AlphaFoldDB" id="A0A9E2KN88"/>
<comment type="caution">
    <text evidence="12">The sequence shown here is derived from an EMBL/GenBank/DDBJ whole genome shotgun (WGS) entry which is preliminary data.</text>
</comment>
<keyword evidence="4 9" id="KW-0548">Nucleotidyltransferase</keyword>
<dbReference type="HAMAP" id="MF_00624">
    <property type="entry name" value="GlgC"/>
    <property type="match status" value="1"/>
</dbReference>
<dbReference type="Proteomes" id="UP000824150">
    <property type="component" value="Unassembled WGS sequence"/>
</dbReference>
<evidence type="ECO:0000256" key="6">
    <source>
        <dbReference type="ARBA" id="ARBA00022840"/>
    </source>
</evidence>
<evidence type="ECO:0000256" key="9">
    <source>
        <dbReference type="HAMAP-Rule" id="MF_00624"/>
    </source>
</evidence>
<feature type="binding site" evidence="9">
    <location>
        <position position="105"/>
    </location>
    <ligand>
        <name>alpha-D-glucose 1-phosphate</name>
        <dbReference type="ChEBI" id="CHEBI:58601"/>
    </ligand>
</feature>
<dbReference type="GO" id="GO:0005524">
    <property type="term" value="F:ATP binding"/>
    <property type="evidence" value="ECO:0007669"/>
    <property type="project" value="UniProtKB-KW"/>
</dbReference>
<evidence type="ECO:0000256" key="8">
    <source>
        <dbReference type="ARBA" id="ARBA00023277"/>
    </source>
</evidence>
<dbReference type="Pfam" id="PF00483">
    <property type="entry name" value="NTP_transferase"/>
    <property type="match status" value="1"/>
</dbReference>
<dbReference type="PANTHER" id="PTHR43523">
    <property type="entry name" value="GLUCOSE-1-PHOSPHATE ADENYLYLTRANSFERASE-RELATED"/>
    <property type="match status" value="1"/>
</dbReference>
<feature type="site" description="Could play a key role in the communication between the regulatory and the substrate sites" evidence="9">
    <location>
        <position position="65"/>
    </location>
</feature>
<keyword evidence="8 9" id="KW-0119">Carbohydrate metabolism</keyword>
<dbReference type="InterPro" id="IPR011004">
    <property type="entry name" value="Trimer_LpxA-like_sf"/>
</dbReference>
<evidence type="ECO:0000256" key="7">
    <source>
        <dbReference type="ARBA" id="ARBA00023056"/>
    </source>
</evidence>
<dbReference type="NCBIfam" id="NF001947">
    <property type="entry name" value="PRK00725.1"/>
    <property type="match status" value="1"/>
</dbReference>
<evidence type="ECO:0000313" key="13">
    <source>
        <dbReference type="Proteomes" id="UP000824150"/>
    </source>
</evidence>
<feature type="domain" description="Nucleotidyl transferase" evidence="10">
    <location>
        <begin position="13"/>
        <end position="283"/>
    </location>
</feature>
<feature type="site" description="Could play a key role in the communication between the regulatory and the substrate sites" evidence="9">
    <location>
        <position position="104"/>
    </location>
</feature>
<dbReference type="SUPFAM" id="SSF53448">
    <property type="entry name" value="Nucleotide-diphospho-sugar transferases"/>
    <property type="match status" value="1"/>
</dbReference>
<evidence type="ECO:0000256" key="2">
    <source>
        <dbReference type="ARBA" id="ARBA00022600"/>
    </source>
</evidence>
<dbReference type="InterPro" id="IPR056818">
    <property type="entry name" value="GlmU/GlgC-like_hexapep"/>
</dbReference>